<evidence type="ECO:0000256" key="1">
    <source>
        <dbReference type="ARBA" id="ARBA00004167"/>
    </source>
</evidence>
<dbReference type="GO" id="GO:0016020">
    <property type="term" value="C:membrane"/>
    <property type="evidence" value="ECO:0007669"/>
    <property type="project" value="UniProtKB-SubCell"/>
</dbReference>
<evidence type="ECO:0000313" key="8">
    <source>
        <dbReference type="Proteomes" id="UP000537718"/>
    </source>
</evidence>
<proteinExistence type="predicted"/>
<feature type="transmembrane region" description="Helical" evidence="5">
    <location>
        <begin position="28"/>
        <end position="50"/>
    </location>
</feature>
<organism evidence="7 8">
    <name type="scientific">Pedobacter cryoconitis</name>
    <dbReference type="NCBI Taxonomy" id="188932"/>
    <lineage>
        <taxon>Bacteria</taxon>
        <taxon>Pseudomonadati</taxon>
        <taxon>Bacteroidota</taxon>
        <taxon>Sphingobacteriia</taxon>
        <taxon>Sphingobacteriales</taxon>
        <taxon>Sphingobacteriaceae</taxon>
        <taxon>Pedobacter</taxon>
    </lineage>
</organism>
<dbReference type="Pfam" id="PF26002">
    <property type="entry name" value="Beta-barrel_AprE"/>
    <property type="match status" value="1"/>
</dbReference>
<keyword evidence="2 5" id="KW-0812">Transmembrane</keyword>
<evidence type="ECO:0000256" key="3">
    <source>
        <dbReference type="ARBA" id="ARBA00022989"/>
    </source>
</evidence>
<evidence type="ECO:0000313" key="7">
    <source>
        <dbReference type="EMBL" id="MBB5619563.1"/>
    </source>
</evidence>
<dbReference type="PANTHER" id="PTHR30386">
    <property type="entry name" value="MEMBRANE FUSION SUBUNIT OF EMRAB-TOLC MULTIDRUG EFFLUX PUMP"/>
    <property type="match status" value="1"/>
</dbReference>
<accession>A0A7W8YPR4</accession>
<gene>
    <name evidence="7" type="ORF">HDE69_000599</name>
</gene>
<dbReference type="Gene3D" id="2.40.30.170">
    <property type="match status" value="1"/>
</dbReference>
<feature type="domain" description="AprE-like beta-barrel" evidence="6">
    <location>
        <begin position="331"/>
        <end position="412"/>
    </location>
</feature>
<dbReference type="InterPro" id="IPR058982">
    <property type="entry name" value="Beta-barrel_AprE"/>
</dbReference>
<dbReference type="AlphaFoldDB" id="A0A7W8YPR4"/>
<evidence type="ECO:0000259" key="6">
    <source>
        <dbReference type="Pfam" id="PF26002"/>
    </source>
</evidence>
<keyword evidence="3 5" id="KW-1133">Transmembrane helix</keyword>
<reference evidence="7 8" key="1">
    <citation type="submission" date="2020-08" db="EMBL/GenBank/DDBJ databases">
        <title>Genomic Encyclopedia of Type Strains, Phase IV (KMG-V): Genome sequencing to study the core and pangenomes of soil and plant-associated prokaryotes.</title>
        <authorList>
            <person name="Whitman W."/>
        </authorList>
    </citation>
    <scope>NUCLEOTIDE SEQUENCE [LARGE SCALE GENOMIC DNA]</scope>
    <source>
        <strain evidence="7 8">MP7CTX6</strain>
    </source>
</reference>
<dbReference type="PANTHER" id="PTHR30386:SF26">
    <property type="entry name" value="TRANSPORT PROTEIN COMB"/>
    <property type="match status" value="1"/>
</dbReference>
<dbReference type="InterPro" id="IPR050739">
    <property type="entry name" value="MFP"/>
</dbReference>
<dbReference type="RefSeq" id="WP_183865688.1">
    <property type="nucleotide sequence ID" value="NZ_JACHCF010000001.1"/>
</dbReference>
<keyword evidence="4 5" id="KW-0472">Membrane</keyword>
<dbReference type="EMBL" id="JACHCF010000001">
    <property type="protein sequence ID" value="MBB5619563.1"/>
    <property type="molecule type" value="Genomic_DNA"/>
</dbReference>
<evidence type="ECO:0000256" key="5">
    <source>
        <dbReference type="SAM" id="Phobius"/>
    </source>
</evidence>
<comment type="subcellular location">
    <subcellularLocation>
        <location evidence="1">Membrane</location>
        <topology evidence="1">Single-pass membrane protein</topology>
    </subcellularLocation>
</comment>
<sequence>MEKLSRIHDLNDVDEPIREILGKVPSWIIRWGNTLILIFFITLLAISIIIKYPESSYANARLVSVNAPKPIIANVTGKLIQVNFKEDAPVKKGAIIGFVESVANREQVVEMYKEIKQLSKDISSGNQLAFEATLSKSSHNELGELQQFFQTFSQAYLTYKNYMPGAFYEKKKQMLMGDIGNLNRSKANLQKQKQLLQQDVALSKTTFDANEQLRKNKIISDFEYRAEKSKMIGKMISLPQVDATILNTESLKSEKQKEIMELDNTIAAQKFHFSEALSTFNSQIEDWIKKYALIAPIDGALSYKNFIQTNQQVQLGQVICYINPQGSQYYAEMYIPQSNFGKVKLGQKVLLKFPSYPYQEYGVVEGKVDFISRIGIDSGYLSKVKFTNNLVTTYNKKIQYKDGMTANAEIITKDMRLIERFYYNMVKFIKQ</sequence>
<dbReference type="PRINTS" id="PR01490">
    <property type="entry name" value="RTXTOXIND"/>
</dbReference>
<name>A0A7W8YPR4_9SPHI</name>
<dbReference type="Proteomes" id="UP000537718">
    <property type="component" value="Unassembled WGS sequence"/>
</dbReference>
<evidence type="ECO:0000256" key="2">
    <source>
        <dbReference type="ARBA" id="ARBA00022692"/>
    </source>
</evidence>
<comment type="caution">
    <text evidence="7">The sequence shown here is derived from an EMBL/GenBank/DDBJ whole genome shotgun (WGS) entry which is preliminary data.</text>
</comment>
<evidence type="ECO:0000256" key="4">
    <source>
        <dbReference type="ARBA" id="ARBA00023136"/>
    </source>
</evidence>
<protein>
    <submittedName>
        <fullName evidence="7">HlyD family secretion protein</fullName>
    </submittedName>
</protein>